<feature type="transmembrane region" description="Helical" evidence="9">
    <location>
        <begin position="174"/>
        <end position="194"/>
    </location>
</feature>
<dbReference type="OrthoDB" id="869189at2759"/>
<evidence type="ECO:0000256" key="2">
    <source>
        <dbReference type="ARBA" id="ARBA00006416"/>
    </source>
</evidence>
<keyword evidence="10" id="KW-0670">Pyruvate</keyword>
<sequence>MAPTSTLMRASRPLFRQGAFAQAFRAQRLGQQQQRFRFGGGGSKRWQSTASGNAEQSWFKRMWESEIGIKTVHFWAPVMKVRRGFTLCRCHIRQDMCTWTNGRLMRRQWALVLAGISDFARPAEKLSFTQNFALTCTGLIWTRWCLIIKPKNYLYVTRSLSSRNLTQSRFRLTFPRSLAAVNFFLGIVGIIQLTRIGMHESAKKGGIAEVVGDVKEDVKDKVKV</sequence>
<evidence type="ECO:0000256" key="4">
    <source>
        <dbReference type="ARBA" id="ARBA00022692"/>
    </source>
</evidence>
<comment type="caution">
    <text evidence="9">Lacks conserved residue(s) required for the propagation of feature annotation.</text>
</comment>
<comment type="similarity">
    <text evidence="2 9">Belongs to the mitochondrial pyruvate carrier (MPC) (TC 2.A.105) family.</text>
</comment>
<proteinExistence type="inferred from homology"/>
<keyword evidence="5 9" id="KW-0999">Mitochondrion inner membrane</keyword>
<dbReference type="GO" id="GO:0006850">
    <property type="term" value="P:pyruvate import into mitochondria"/>
    <property type="evidence" value="ECO:0007669"/>
    <property type="project" value="InterPro"/>
</dbReference>
<comment type="caution">
    <text evidence="10">The sequence shown here is derived from an EMBL/GenBank/DDBJ whole genome shotgun (WGS) entry which is preliminary data.</text>
</comment>
<keyword evidence="8 9" id="KW-0472">Membrane</keyword>
<evidence type="ECO:0000313" key="11">
    <source>
        <dbReference type="Proteomes" id="UP000036947"/>
    </source>
</evidence>
<keyword evidence="11" id="KW-1185">Reference proteome</keyword>
<dbReference type="InterPro" id="IPR005336">
    <property type="entry name" value="MPC"/>
</dbReference>
<comment type="subcellular location">
    <subcellularLocation>
        <location evidence="1 9">Mitochondrion inner membrane</location>
        <topology evidence="1 9">Multi-pass membrane protein</topology>
    </subcellularLocation>
</comment>
<dbReference type="Proteomes" id="UP000036947">
    <property type="component" value="Unassembled WGS sequence"/>
</dbReference>
<keyword evidence="3 9" id="KW-0813">Transport</keyword>
<protein>
    <recommendedName>
        <fullName evidence="9">Mitochondrial pyruvate carrier</fullName>
    </recommendedName>
</protein>
<dbReference type="AlphaFoldDB" id="A0A0L0N7J6"/>
<evidence type="ECO:0000256" key="6">
    <source>
        <dbReference type="ARBA" id="ARBA00022989"/>
    </source>
</evidence>
<organism evidence="10 11">
    <name type="scientific">Tolypocladium ophioglossoides (strain CBS 100239)</name>
    <name type="common">Snaketongue truffleclub</name>
    <name type="synonym">Elaphocordyceps ophioglossoides</name>
    <dbReference type="NCBI Taxonomy" id="1163406"/>
    <lineage>
        <taxon>Eukaryota</taxon>
        <taxon>Fungi</taxon>
        <taxon>Dikarya</taxon>
        <taxon>Ascomycota</taxon>
        <taxon>Pezizomycotina</taxon>
        <taxon>Sordariomycetes</taxon>
        <taxon>Hypocreomycetidae</taxon>
        <taxon>Hypocreales</taxon>
        <taxon>Ophiocordycipitaceae</taxon>
        <taxon>Tolypocladium</taxon>
    </lineage>
</organism>
<keyword evidence="7 9" id="KW-0496">Mitochondrion</keyword>
<dbReference type="GO" id="GO:0005743">
    <property type="term" value="C:mitochondrial inner membrane"/>
    <property type="evidence" value="ECO:0007669"/>
    <property type="project" value="UniProtKB-SubCell"/>
</dbReference>
<evidence type="ECO:0000256" key="3">
    <source>
        <dbReference type="ARBA" id="ARBA00022448"/>
    </source>
</evidence>
<evidence type="ECO:0000313" key="10">
    <source>
        <dbReference type="EMBL" id="KND89805.1"/>
    </source>
</evidence>
<keyword evidence="6 9" id="KW-1133">Transmembrane helix</keyword>
<name>A0A0L0N7J6_TOLOC</name>
<evidence type="ECO:0000256" key="8">
    <source>
        <dbReference type="ARBA" id="ARBA00023136"/>
    </source>
</evidence>
<dbReference type="STRING" id="1163406.A0A0L0N7J6"/>
<evidence type="ECO:0000256" key="7">
    <source>
        <dbReference type="ARBA" id="ARBA00023128"/>
    </source>
</evidence>
<evidence type="ECO:0000256" key="1">
    <source>
        <dbReference type="ARBA" id="ARBA00004448"/>
    </source>
</evidence>
<dbReference type="Pfam" id="PF03650">
    <property type="entry name" value="MPC"/>
    <property type="match status" value="2"/>
</dbReference>
<accession>A0A0L0N7J6</accession>
<comment type="function">
    <text evidence="9">Mediates the uptake of pyruvate into mitochondria.</text>
</comment>
<reference evidence="10 11" key="1">
    <citation type="journal article" date="2015" name="BMC Genomics">
        <title>The genome of the truffle-parasite Tolypocladium ophioglossoides and the evolution of antifungal peptaibiotics.</title>
        <authorList>
            <person name="Quandt C.A."/>
            <person name="Bushley K.E."/>
            <person name="Spatafora J.W."/>
        </authorList>
    </citation>
    <scope>NUCLEOTIDE SEQUENCE [LARGE SCALE GENOMIC DNA]</scope>
    <source>
        <strain evidence="10 11">CBS 100239</strain>
    </source>
</reference>
<keyword evidence="4 9" id="KW-0812">Transmembrane</keyword>
<dbReference type="EMBL" id="LFRF01000016">
    <property type="protein sequence ID" value="KND89805.1"/>
    <property type="molecule type" value="Genomic_DNA"/>
</dbReference>
<gene>
    <name evidence="10" type="ORF">TOPH_05503</name>
</gene>
<evidence type="ECO:0000256" key="5">
    <source>
        <dbReference type="ARBA" id="ARBA00022792"/>
    </source>
</evidence>
<evidence type="ECO:0000256" key="9">
    <source>
        <dbReference type="RuleBase" id="RU363100"/>
    </source>
</evidence>